<gene>
    <name evidence="2" type="ORF">RMCC_1875</name>
</gene>
<proteinExistence type="predicted"/>
<dbReference type="Pfam" id="PF00156">
    <property type="entry name" value="Pribosyltran"/>
    <property type="match status" value="1"/>
</dbReference>
<dbReference type="STRING" id="228230.RMCC_1875"/>
<dbReference type="EMBL" id="BCSY01000035">
    <property type="protein sequence ID" value="GAS94909.1"/>
    <property type="molecule type" value="Genomic_DNA"/>
</dbReference>
<dbReference type="GO" id="GO:0006164">
    <property type="term" value="P:purine nucleotide biosynthetic process"/>
    <property type="evidence" value="ECO:0007669"/>
    <property type="project" value="TreeGrafter"/>
</dbReference>
<dbReference type="Proteomes" id="UP000069443">
    <property type="component" value="Unassembled WGS sequence"/>
</dbReference>
<dbReference type="GO" id="GO:0005737">
    <property type="term" value="C:cytoplasm"/>
    <property type="evidence" value="ECO:0007669"/>
    <property type="project" value="TreeGrafter"/>
</dbReference>
<feature type="domain" description="Phosphoribosyltransferase" evidence="1">
    <location>
        <begin position="146"/>
        <end position="236"/>
    </location>
</feature>
<organism evidence="2 3">
    <name type="scientific">Mycolicibacterium canariasense</name>
    <name type="common">Mycobacterium canariasense</name>
    <dbReference type="NCBI Taxonomy" id="228230"/>
    <lineage>
        <taxon>Bacteria</taxon>
        <taxon>Bacillati</taxon>
        <taxon>Actinomycetota</taxon>
        <taxon>Actinomycetes</taxon>
        <taxon>Mycobacteriales</taxon>
        <taxon>Mycobacteriaceae</taxon>
        <taxon>Mycolicibacterium</taxon>
    </lineage>
</organism>
<dbReference type="RefSeq" id="WP_062656089.1">
    <property type="nucleotide sequence ID" value="NZ_BCSY01000035.1"/>
</dbReference>
<dbReference type="GO" id="GO:0006015">
    <property type="term" value="P:5-phosphoribose 1-diphosphate biosynthetic process"/>
    <property type="evidence" value="ECO:0007669"/>
    <property type="project" value="TreeGrafter"/>
</dbReference>
<evidence type="ECO:0000259" key="1">
    <source>
        <dbReference type="Pfam" id="PF00156"/>
    </source>
</evidence>
<protein>
    <recommendedName>
        <fullName evidence="1">Phosphoribosyltransferase domain-containing protein</fullName>
    </recommendedName>
</protein>
<reference evidence="3" key="1">
    <citation type="journal article" date="2016" name="Genome Announc.">
        <title>Draft Genome Sequences of Five Rapidly Growing Mycobacterium Species, M. thermoresistibile, M. fortuitum subsp. acetamidolyticum, M. canariasense, M. brisbanense, and M. novocastrense.</title>
        <authorList>
            <person name="Katahira K."/>
            <person name="Ogura Y."/>
            <person name="Gotoh Y."/>
            <person name="Hayashi T."/>
        </authorList>
    </citation>
    <scope>NUCLEOTIDE SEQUENCE [LARGE SCALE GENOMIC DNA]</scope>
    <source>
        <strain evidence="3">JCM15298</strain>
    </source>
</reference>
<dbReference type="InterPro" id="IPR005946">
    <property type="entry name" value="Rib-P_diPkinase"/>
</dbReference>
<sequence>MSLSFHTFNRDTRQFYPAAGAVESYPGGDIAVRHLQPAPAGSVPVAWNAGGTLDYAALAQWVAFHAAVSGIAAPILVMPYLPSARGDHDPTADAQVSARLTAATGIGHVICADPHSPIWAEHTGWDTAVHTITAADLIGGSTLMGAHWEWDAVIAPDKGAVDRAGAVARVLGVPLLTAGKARDAATGKLSGFTAPDGIGAGRFLVVDDICDGGGTFAGLAQVIAAAVPKAELHLWVTHGLFTGRWRENLAPHYVSITAADTAAPSEPAALPPEVRAVPLLPAVLDALIHFAAPVAAH</sequence>
<dbReference type="CDD" id="cd06223">
    <property type="entry name" value="PRTases_typeI"/>
    <property type="match status" value="1"/>
</dbReference>
<keyword evidence="3" id="KW-1185">Reference proteome</keyword>
<dbReference type="AlphaFoldDB" id="A0A117I9L1"/>
<dbReference type="PANTHER" id="PTHR10210">
    <property type="entry name" value="RIBOSE-PHOSPHATE DIPHOSPHOKINASE FAMILY MEMBER"/>
    <property type="match status" value="1"/>
</dbReference>
<dbReference type="PANTHER" id="PTHR10210:SF41">
    <property type="entry name" value="RIBOSE-PHOSPHATE PYROPHOSPHOKINASE 1, CHLOROPLASTIC"/>
    <property type="match status" value="1"/>
</dbReference>
<dbReference type="OrthoDB" id="324294at2"/>
<dbReference type="GO" id="GO:0000287">
    <property type="term" value="F:magnesium ion binding"/>
    <property type="evidence" value="ECO:0007669"/>
    <property type="project" value="InterPro"/>
</dbReference>
<dbReference type="GO" id="GO:0004749">
    <property type="term" value="F:ribose phosphate diphosphokinase activity"/>
    <property type="evidence" value="ECO:0007669"/>
    <property type="project" value="TreeGrafter"/>
</dbReference>
<comment type="caution">
    <text evidence="2">The sequence shown here is derived from an EMBL/GenBank/DDBJ whole genome shotgun (WGS) entry which is preliminary data.</text>
</comment>
<evidence type="ECO:0000313" key="3">
    <source>
        <dbReference type="Proteomes" id="UP000069443"/>
    </source>
</evidence>
<dbReference type="InterPro" id="IPR029057">
    <property type="entry name" value="PRTase-like"/>
</dbReference>
<evidence type="ECO:0000313" key="2">
    <source>
        <dbReference type="EMBL" id="GAS94909.1"/>
    </source>
</evidence>
<name>A0A117I9L1_MYCCR</name>
<reference evidence="3" key="2">
    <citation type="submission" date="2016-02" db="EMBL/GenBank/DDBJ databases">
        <title>Draft genome sequence of five rapidly growing Mycobacterium species.</title>
        <authorList>
            <person name="Katahira K."/>
            <person name="Gotou Y."/>
            <person name="Iida K."/>
            <person name="Ogura Y."/>
            <person name="Hayashi T."/>
        </authorList>
    </citation>
    <scope>NUCLEOTIDE SEQUENCE [LARGE SCALE GENOMIC DNA]</scope>
    <source>
        <strain evidence="3">JCM15298</strain>
    </source>
</reference>
<accession>A0A117I9L1</accession>
<dbReference type="GO" id="GO:0002189">
    <property type="term" value="C:ribose phosphate diphosphokinase complex"/>
    <property type="evidence" value="ECO:0007669"/>
    <property type="project" value="TreeGrafter"/>
</dbReference>
<dbReference type="Gene3D" id="3.40.50.2020">
    <property type="match status" value="2"/>
</dbReference>
<dbReference type="InterPro" id="IPR000836">
    <property type="entry name" value="PRTase_dom"/>
</dbReference>
<dbReference type="SUPFAM" id="SSF53271">
    <property type="entry name" value="PRTase-like"/>
    <property type="match status" value="1"/>
</dbReference>